<dbReference type="InterPro" id="IPR014710">
    <property type="entry name" value="RmlC-like_jellyroll"/>
</dbReference>
<reference evidence="2 3" key="1">
    <citation type="journal article" date="2016" name="Nat. Commun.">
        <title>Thousands of microbial genomes shed light on interconnected biogeochemical processes in an aquifer system.</title>
        <authorList>
            <person name="Anantharaman K."/>
            <person name="Brown C.T."/>
            <person name="Hug L.A."/>
            <person name="Sharon I."/>
            <person name="Castelle C.J."/>
            <person name="Probst A.J."/>
            <person name="Thomas B.C."/>
            <person name="Singh A."/>
            <person name="Wilkins M.J."/>
            <person name="Karaoz U."/>
            <person name="Brodie E.L."/>
            <person name="Williams K.H."/>
            <person name="Hubbard S.S."/>
            <person name="Banfield J.F."/>
        </authorList>
    </citation>
    <scope>NUCLEOTIDE SEQUENCE [LARGE SCALE GENOMIC DNA]</scope>
</reference>
<organism evidence="2 3">
    <name type="scientific">candidate division WOR-1 bacterium RIFOXYB2_FULL_36_35</name>
    <dbReference type="NCBI Taxonomy" id="1802578"/>
    <lineage>
        <taxon>Bacteria</taxon>
        <taxon>Bacillati</taxon>
        <taxon>Saganbacteria</taxon>
    </lineage>
</organism>
<dbReference type="EMBL" id="MEUA01000050">
    <property type="protein sequence ID" value="OGC13585.1"/>
    <property type="molecule type" value="Genomic_DNA"/>
</dbReference>
<dbReference type="Pfam" id="PF07883">
    <property type="entry name" value="Cupin_2"/>
    <property type="match status" value="1"/>
</dbReference>
<evidence type="ECO:0000259" key="1">
    <source>
        <dbReference type="Pfam" id="PF07883"/>
    </source>
</evidence>
<evidence type="ECO:0000313" key="2">
    <source>
        <dbReference type="EMBL" id="OGC13585.1"/>
    </source>
</evidence>
<dbReference type="InterPro" id="IPR011051">
    <property type="entry name" value="RmlC_Cupin_sf"/>
</dbReference>
<dbReference type="SUPFAM" id="SSF51182">
    <property type="entry name" value="RmlC-like cupins"/>
    <property type="match status" value="1"/>
</dbReference>
<name>A0A1F4RZH2_UNCSA</name>
<protein>
    <recommendedName>
        <fullName evidence="1">Cupin type-2 domain-containing protein</fullName>
    </recommendedName>
</protein>
<accession>A0A1F4RZH2</accession>
<comment type="caution">
    <text evidence="2">The sequence shown here is derived from an EMBL/GenBank/DDBJ whole genome shotgun (WGS) entry which is preliminary data.</text>
</comment>
<gene>
    <name evidence="2" type="ORF">A2290_08125</name>
</gene>
<evidence type="ECO:0000313" key="3">
    <source>
        <dbReference type="Proteomes" id="UP000177905"/>
    </source>
</evidence>
<dbReference type="Proteomes" id="UP000177905">
    <property type="component" value="Unassembled WGS sequence"/>
</dbReference>
<feature type="domain" description="Cupin type-2" evidence="1">
    <location>
        <begin position="51"/>
        <end position="89"/>
    </location>
</feature>
<sequence>MNNYLINFKNMNWKSPASGVRQKVFLQGDQKIRLVEFSDGFEEKDWCTNGHAGYVLEGKLSVAFGGRVIDFKAGDGLFVPEGEAHKHKAMIAKGDKVLIVLFEVLAP</sequence>
<dbReference type="InterPro" id="IPR013096">
    <property type="entry name" value="Cupin_2"/>
</dbReference>
<proteinExistence type="predicted"/>
<dbReference type="Gene3D" id="2.60.120.10">
    <property type="entry name" value="Jelly Rolls"/>
    <property type="match status" value="1"/>
</dbReference>
<dbReference type="AlphaFoldDB" id="A0A1F4RZH2"/>